<organism evidence="2 3">
    <name type="scientific">Pristionchus entomophagus</name>
    <dbReference type="NCBI Taxonomy" id="358040"/>
    <lineage>
        <taxon>Eukaryota</taxon>
        <taxon>Metazoa</taxon>
        <taxon>Ecdysozoa</taxon>
        <taxon>Nematoda</taxon>
        <taxon>Chromadorea</taxon>
        <taxon>Rhabditida</taxon>
        <taxon>Rhabditina</taxon>
        <taxon>Diplogasteromorpha</taxon>
        <taxon>Diplogasteroidea</taxon>
        <taxon>Neodiplogasteridae</taxon>
        <taxon>Pristionchus</taxon>
    </lineage>
</organism>
<sequence>MLTRLPANSLLRRAYEERDATGSCVRTQMPSCSCAVCTSVSWSAPDRSDCMDDTTSTRRPALSALSECQWSNRFHIVQLLPVLLCPDLLVPRASPDCPGYPAHQEETDNLVLQESR</sequence>
<reference evidence="2" key="1">
    <citation type="submission" date="2023-10" db="EMBL/GenBank/DDBJ databases">
        <title>Genome assembly of Pristionchus species.</title>
        <authorList>
            <person name="Yoshida K."/>
            <person name="Sommer R.J."/>
        </authorList>
    </citation>
    <scope>NUCLEOTIDE SEQUENCE</scope>
    <source>
        <strain evidence="2">RS0144</strain>
    </source>
</reference>
<gene>
    <name evidence="2" type="ORF">PENTCL1PPCAC_20596</name>
</gene>
<evidence type="ECO:0000313" key="2">
    <source>
        <dbReference type="EMBL" id="GMS98421.1"/>
    </source>
</evidence>
<accession>A0AAV5TW15</accession>
<keyword evidence="3" id="KW-1185">Reference proteome</keyword>
<feature type="region of interest" description="Disordered" evidence="1">
    <location>
        <begin position="96"/>
        <end position="116"/>
    </location>
</feature>
<feature type="non-terminal residue" evidence="2">
    <location>
        <position position="116"/>
    </location>
</feature>
<dbReference type="EMBL" id="BTSX01000005">
    <property type="protein sequence ID" value="GMS98421.1"/>
    <property type="molecule type" value="Genomic_DNA"/>
</dbReference>
<dbReference type="Proteomes" id="UP001432027">
    <property type="component" value="Unassembled WGS sequence"/>
</dbReference>
<name>A0AAV5TW15_9BILA</name>
<dbReference type="AlphaFoldDB" id="A0AAV5TW15"/>
<protein>
    <submittedName>
        <fullName evidence="2">Uncharacterized protein</fullName>
    </submittedName>
</protein>
<evidence type="ECO:0000256" key="1">
    <source>
        <dbReference type="SAM" id="MobiDB-lite"/>
    </source>
</evidence>
<comment type="caution">
    <text evidence="2">The sequence shown here is derived from an EMBL/GenBank/DDBJ whole genome shotgun (WGS) entry which is preliminary data.</text>
</comment>
<evidence type="ECO:0000313" key="3">
    <source>
        <dbReference type="Proteomes" id="UP001432027"/>
    </source>
</evidence>
<proteinExistence type="predicted"/>